<dbReference type="AlphaFoldDB" id="A0A848LYM5"/>
<dbReference type="EMBL" id="JABBJJ010000464">
    <property type="protein sequence ID" value="NMO22731.1"/>
    <property type="molecule type" value="Genomic_DNA"/>
</dbReference>
<accession>A0A848LYM5</accession>
<proteinExistence type="predicted"/>
<dbReference type="Pfam" id="PF00072">
    <property type="entry name" value="Response_reg"/>
    <property type="match status" value="1"/>
</dbReference>
<feature type="modified residue" description="4-aspartylphosphate" evidence="2">
    <location>
        <position position="52"/>
    </location>
</feature>
<sequence>MARILIVDDEVHVLGALRRLLRREGFSVEVALSGEEALDKLRTFEADLIISDFRMRGMNGVQLLGQVMNAMPRTVRVLLSGHADLRTGNDPQSGEGVVSRFFSKPWDNEDLVSEVRSLLETHAPSPGSA</sequence>
<name>A0A848LYM5_9BACT</name>
<dbReference type="Gene3D" id="3.40.50.2300">
    <property type="match status" value="1"/>
</dbReference>
<protein>
    <submittedName>
        <fullName evidence="4">Response regulator</fullName>
    </submittedName>
</protein>
<dbReference type="InterPro" id="IPR001789">
    <property type="entry name" value="Sig_transdc_resp-reg_receiver"/>
</dbReference>
<dbReference type="Proteomes" id="UP000518300">
    <property type="component" value="Unassembled WGS sequence"/>
</dbReference>
<reference evidence="4 5" key="1">
    <citation type="submission" date="2020-04" db="EMBL/GenBank/DDBJ databases">
        <title>Draft genome of Pyxidicoccus fallax type strain.</title>
        <authorList>
            <person name="Whitworth D.E."/>
        </authorList>
    </citation>
    <scope>NUCLEOTIDE SEQUENCE [LARGE SCALE GENOMIC DNA]</scope>
    <source>
        <strain evidence="4 5">DSM 14698</strain>
    </source>
</reference>
<dbReference type="RefSeq" id="WP_169351858.1">
    <property type="nucleotide sequence ID" value="NZ_JABBJJ010000464.1"/>
</dbReference>
<dbReference type="InterPro" id="IPR011006">
    <property type="entry name" value="CheY-like_superfamily"/>
</dbReference>
<feature type="domain" description="Response regulatory" evidence="3">
    <location>
        <begin position="3"/>
        <end position="119"/>
    </location>
</feature>
<dbReference type="GO" id="GO:0000160">
    <property type="term" value="P:phosphorelay signal transduction system"/>
    <property type="evidence" value="ECO:0007669"/>
    <property type="project" value="InterPro"/>
</dbReference>
<gene>
    <name evidence="4" type="ORF">HG543_48925</name>
</gene>
<dbReference type="SUPFAM" id="SSF52172">
    <property type="entry name" value="CheY-like"/>
    <property type="match status" value="1"/>
</dbReference>
<evidence type="ECO:0000256" key="2">
    <source>
        <dbReference type="PROSITE-ProRule" id="PRU00169"/>
    </source>
</evidence>
<dbReference type="InterPro" id="IPR050595">
    <property type="entry name" value="Bact_response_regulator"/>
</dbReference>
<organism evidence="4 5">
    <name type="scientific">Pyxidicoccus fallax</name>
    <dbReference type="NCBI Taxonomy" id="394095"/>
    <lineage>
        <taxon>Bacteria</taxon>
        <taxon>Pseudomonadati</taxon>
        <taxon>Myxococcota</taxon>
        <taxon>Myxococcia</taxon>
        <taxon>Myxococcales</taxon>
        <taxon>Cystobacterineae</taxon>
        <taxon>Myxococcaceae</taxon>
        <taxon>Pyxidicoccus</taxon>
    </lineage>
</organism>
<evidence type="ECO:0000256" key="1">
    <source>
        <dbReference type="ARBA" id="ARBA00022553"/>
    </source>
</evidence>
<evidence type="ECO:0000313" key="5">
    <source>
        <dbReference type="Proteomes" id="UP000518300"/>
    </source>
</evidence>
<keyword evidence="1 2" id="KW-0597">Phosphoprotein</keyword>
<comment type="caution">
    <text evidence="4">The sequence shown here is derived from an EMBL/GenBank/DDBJ whole genome shotgun (WGS) entry which is preliminary data.</text>
</comment>
<dbReference type="PANTHER" id="PTHR44591:SF19">
    <property type="entry name" value="TWO-COMPONENT RESPONSE REGULATOR-RELATED"/>
    <property type="match status" value="1"/>
</dbReference>
<evidence type="ECO:0000259" key="3">
    <source>
        <dbReference type="PROSITE" id="PS50110"/>
    </source>
</evidence>
<dbReference type="SMART" id="SM00448">
    <property type="entry name" value="REC"/>
    <property type="match status" value="1"/>
</dbReference>
<dbReference type="PROSITE" id="PS50110">
    <property type="entry name" value="RESPONSE_REGULATORY"/>
    <property type="match status" value="1"/>
</dbReference>
<evidence type="ECO:0000313" key="4">
    <source>
        <dbReference type="EMBL" id="NMO22731.1"/>
    </source>
</evidence>
<keyword evidence="5" id="KW-1185">Reference proteome</keyword>
<dbReference type="PANTHER" id="PTHR44591">
    <property type="entry name" value="STRESS RESPONSE REGULATOR PROTEIN 1"/>
    <property type="match status" value="1"/>
</dbReference>